<comment type="caution">
    <text evidence="1">The sequence shown here is derived from an EMBL/GenBank/DDBJ whole genome shotgun (WGS) entry which is preliminary data.</text>
</comment>
<accession>A0A428Q388</accession>
<dbReference type="Proteomes" id="UP000288168">
    <property type="component" value="Unassembled WGS sequence"/>
</dbReference>
<keyword evidence="2" id="KW-1185">Reference proteome</keyword>
<protein>
    <submittedName>
        <fullName evidence="1">Uncharacterized protein</fullName>
    </submittedName>
</protein>
<name>A0A428Q388_9HYPO</name>
<evidence type="ECO:0000313" key="2">
    <source>
        <dbReference type="Proteomes" id="UP000288168"/>
    </source>
</evidence>
<evidence type="ECO:0000313" key="1">
    <source>
        <dbReference type="EMBL" id="RSL59682.1"/>
    </source>
</evidence>
<proteinExistence type="predicted"/>
<dbReference type="AlphaFoldDB" id="A0A428Q388"/>
<sequence length="87" mass="9059">MAGPIELAGVCLTAALAVGWAGWAGWAPNVAWRPVRVDATPAVSGLWSLTSLRADAGPAGGLYGICKVVTQRRLVSRNGEAEVTWVE</sequence>
<dbReference type="EMBL" id="NKCI01000064">
    <property type="protein sequence ID" value="RSL59682.1"/>
    <property type="molecule type" value="Genomic_DNA"/>
</dbReference>
<gene>
    <name evidence="1" type="ORF">CEP54_007156</name>
</gene>
<reference evidence="1 2" key="1">
    <citation type="submission" date="2017-06" db="EMBL/GenBank/DDBJ databases">
        <title>Comparative genomic analysis of Ambrosia Fusariam Clade fungi.</title>
        <authorList>
            <person name="Stajich J.E."/>
            <person name="Carrillo J."/>
            <person name="Kijimoto T."/>
            <person name="Eskalen A."/>
            <person name="O'Donnell K."/>
            <person name="Kasson M."/>
        </authorList>
    </citation>
    <scope>NUCLEOTIDE SEQUENCE [LARGE SCALE GENOMIC DNA]</scope>
    <source>
        <strain evidence="1 2">NRRL62584</strain>
    </source>
</reference>
<organism evidence="1 2">
    <name type="scientific">Fusarium duplospermum</name>
    <dbReference type="NCBI Taxonomy" id="1325734"/>
    <lineage>
        <taxon>Eukaryota</taxon>
        <taxon>Fungi</taxon>
        <taxon>Dikarya</taxon>
        <taxon>Ascomycota</taxon>
        <taxon>Pezizomycotina</taxon>
        <taxon>Sordariomycetes</taxon>
        <taxon>Hypocreomycetidae</taxon>
        <taxon>Hypocreales</taxon>
        <taxon>Nectriaceae</taxon>
        <taxon>Fusarium</taxon>
        <taxon>Fusarium solani species complex</taxon>
    </lineage>
</organism>